<dbReference type="UniPathway" id="UPA00143"/>
<dbReference type="InterPro" id="IPR013320">
    <property type="entry name" value="ConA-like_dom_sf"/>
</dbReference>
<proteinExistence type="inferred from homology"/>
<feature type="domain" description="B30.2/SPRY" evidence="6">
    <location>
        <begin position="1"/>
        <end position="190"/>
    </location>
</feature>
<dbReference type="Pfam" id="PF00622">
    <property type="entry name" value="SPRY"/>
    <property type="match status" value="1"/>
</dbReference>
<name>A0A6P8FQK2_CLUHA</name>
<dbReference type="GO" id="GO:0043161">
    <property type="term" value="P:proteasome-mediated ubiquitin-dependent protein catabolic process"/>
    <property type="evidence" value="ECO:0007669"/>
    <property type="project" value="TreeGrafter"/>
</dbReference>
<dbReference type="InterPro" id="IPR001870">
    <property type="entry name" value="B30.2/SPRY"/>
</dbReference>
<dbReference type="PANTHER" id="PTHR12245">
    <property type="entry name" value="SPRY DOMAIN CONTAINING SOCS BOX PROTEIN"/>
    <property type="match status" value="1"/>
</dbReference>
<dbReference type="PANTHER" id="PTHR12245:SF16">
    <property type="entry name" value="SPRY DOMAIN-CONTAINING SOCS BOX PROTEIN 3-LIKE"/>
    <property type="match status" value="1"/>
</dbReference>
<dbReference type="CDD" id="cd12876">
    <property type="entry name" value="SPRY_SOCS3"/>
    <property type="match status" value="1"/>
</dbReference>
<evidence type="ECO:0000313" key="8">
    <source>
        <dbReference type="Proteomes" id="UP000515152"/>
    </source>
</evidence>
<dbReference type="PRINTS" id="PR01407">
    <property type="entry name" value="BUTYPHLNCDUF"/>
</dbReference>
<comment type="subcellular location">
    <subcellularLocation>
        <location evidence="1">Nucleus</location>
    </subcellularLocation>
</comment>
<feature type="domain" description="SOCS box" evidence="7">
    <location>
        <begin position="180"/>
        <end position="224"/>
    </location>
</feature>
<dbReference type="InterPro" id="IPR001496">
    <property type="entry name" value="SOCS_box"/>
</dbReference>
<dbReference type="FunFam" id="2.60.120.920:FF:000079">
    <property type="entry name" value="Predicted protein"/>
    <property type="match status" value="1"/>
</dbReference>
<evidence type="ECO:0000256" key="2">
    <source>
        <dbReference type="ARBA" id="ARBA00004906"/>
    </source>
</evidence>
<dbReference type="GO" id="GO:0005634">
    <property type="term" value="C:nucleus"/>
    <property type="evidence" value="ECO:0007669"/>
    <property type="project" value="UniProtKB-SubCell"/>
</dbReference>
<evidence type="ECO:0000259" key="7">
    <source>
        <dbReference type="PROSITE" id="PS50225"/>
    </source>
</evidence>
<keyword evidence="5" id="KW-0539">Nucleus</keyword>
<evidence type="ECO:0000256" key="5">
    <source>
        <dbReference type="ARBA" id="ARBA00023242"/>
    </source>
</evidence>
<dbReference type="SUPFAM" id="SSF49899">
    <property type="entry name" value="Concanavalin A-like lectins/glucanases"/>
    <property type="match status" value="1"/>
</dbReference>
<dbReference type="InterPro" id="IPR050672">
    <property type="entry name" value="FBXO45-Fsn/SPSB_families"/>
</dbReference>
<dbReference type="PROSITE" id="PS50225">
    <property type="entry name" value="SOCS"/>
    <property type="match status" value="1"/>
</dbReference>
<keyword evidence="8" id="KW-1185">Reference proteome</keyword>
<evidence type="ECO:0000256" key="3">
    <source>
        <dbReference type="ARBA" id="ARBA00010910"/>
    </source>
</evidence>
<evidence type="ECO:0000256" key="1">
    <source>
        <dbReference type="ARBA" id="ARBA00004123"/>
    </source>
</evidence>
<comment type="pathway">
    <text evidence="2">Protein modification; protein ubiquitination.</text>
</comment>
<dbReference type="InterPro" id="IPR035754">
    <property type="entry name" value="SPRY_SPSB3"/>
</dbReference>
<dbReference type="SMART" id="SM00449">
    <property type="entry name" value="SPRY"/>
    <property type="match status" value="1"/>
</dbReference>
<dbReference type="OrthoDB" id="5951542at2759"/>
<comment type="similarity">
    <text evidence="3">Belongs to the SPSB family.</text>
</comment>
<dbReference type="GeneID" id="105889102"/>
<accession>A0A6P8FQK2</accession>
<dbReference type="Gene3D" id="2.60.120.920">
    <property type="match status" value="1"/>
</dbReference>
<gene>
    <name evidence="9" type="primary">si:dkey-23n7.10</name>
</gene>
<dbReference type="RefSeq" id="XP_031425432.1">
    <property type="nucleotide sequence ID" value="XM_031569572.2"/>
</dbReference>
<reference evidence="9" key="1">
    <citation type="submission" date="2025-08" db="UniProtKB">
        <authorList>
            <consortium name="RefSeq"/>
        </authorList>
    </citation>
    <scope>IDENTIFICATION</scope>
</reference>
<organism evidence="8 9">
    <name type="scientific">Clupea harengus</name>
    <name type="common">Atlantic herring</name>
    <dbReference type="NCBI Taxonomy" id="7950"/>
    <lineage>
        <taxon>Eukaryota</taxon>
        <taxon>Metazoa</taxon>
        <taxon>Chordata</taxon>
        <taxon>Craniata</taxon>
        <taxon>Vertebrata</taxon>
        <taxon>Euteleostomi</taxon>
        <taxon>Actinopterygii</taxon>
        <taxon>Neopterygii</taxon>
        <taxon>Teleostei</taxon>
        <taxon>Clupei</taxon>
        <taxon>Clupeiformes</taxon>
        <taxon>Clupeoidei</taxon>
        <taxon>Clupeidae</taxon>
        <taxon>Clupea</taxon>
    </lineage>
</organism>
<dbReference type="Proteomes" id="UP000515152">
    <property type="component" value="Chromosome 6"/>
</dbReference>
<evidence type="ECO:0000259" key="6">
    <source>
        <dbReference type="PROSITE" id="PS50188"/>
    </source>
</evidence>
<protein>
    <recommendedName>
        <fullName evidence="4">SPRY domain-containing SOCS box protein 3</fullName>
    </recommendedName>
</protein>
<dbReference type="PROSITE" id="PS50188">
    <property type="entry name" value="B302_SPRY"/>
    <property type="match status" value="1"/>
</dbReference>
<evidence type="ECO:0000256" key="4">
    <source>
        <dbReference type="ARBA" id="ARBA00014684"/>
    </source>
</evidence>
<dbReference type="GO" id="GO:0019005">
    <property type="term" value="C:SCF ubiquitin ligase complex"/>
    <property type="evidence" value="ECO:0007669"/>
    <property type="project" value="TreeGrafter"/>
</dbReference>
<dbReference type="InterPro" id="IPR003877">
    <property type="entry name" value="SPRY_dom"/>
</dbReference>
<dbReference type="AlphaFoldDB" id="A0A6P8FQK2"/>
<evidence type="ECO:0000313" key="9">
    <source>
        <dbReference type="RefSeq" id="XP_031425432.1"/>
    </source>
</evidence>
<dbReference type="GO" id="GO:0016567">
    <property type="term" value="P:protein ubiquitination"/>
    <property type="evidence" value="ECO:0007669"/>
    <property type="project" value="UniProtKB-UniPathway"/>
</dbReference>
<dbReference type="InterPro" id="IPR003879">
    <property type="entry name" value="Butyrophylin_SPRY"/>
</dbReference>
<dbReference type="InterPro" id="IPR043136">
    <property type="entry name" value="B30.2/SPRY_sf"/>
</dbReference>
<sequence length="240" mass="26674">MTSHAGLLGHTWEHWHWDVEGKSTAVQLSSCQQAVYFHTNMLMESEGSAGVRGTKGFCYGEHYWEIEFIEPPYGTSVMVGLGTKQALLHTGKMQFINLLGMDGESWGLSYKGSLWHNGKSREYTEAFYDKSTVIGVLLDLNSGTLSFYRNGISLGVAFSGLDKVGRPLYPLVSSTAPETELLLGLRTCRLTSLQDFCLHVISKSLRPRVHIDSLPLPLSMCKQLHMTTNTGQHQTLFGQV</sequence>